<dbReference type="Gene3D" id="3.40.190.290">
    <property type="match status" value="1"/>
</dbReference>
<name>A0A1W6P193_9RHOB</name>
<evidence type="ECO:0000256" key="3">
    <source>
        <dbReference type="ARBA" id="ARBA00023125"/>
    </source>
</evidence>
<dbReference type="GO" id="GO:0043565">
    <property type="term" value="F:sequence-specific DNA binding"/>
    <property type="evidence" value="ECO:0007669"/>
    <property type="project" value="TreeGrafter"/>
</dbReference>
<dbReference type="EMBL" id="CP019937">
    <property type="protein sequence ID" value="ARO15183.1"/>
    <property type="molecule type" value="Genomic_DNA"/>
</dbReference>
<evidence type="ECO:0000256" key="1">
    <source>
        <dbReference type="ARBA" id="ARBA00009437"/>
    </source>
</evidence>
<evidence type="ECO:0000313" key="6">
    <source>
        <dbReference type="EMBL" id="ARO15183.1"/>
    </source>
</evidence>
<dbReference type="PANTHER" id="PTHR30427">
    <property type="entry name" value="TRANSCRIPTIONAL ACTIVATOR PROTEIN LYSR"/>
    <property type="match status" value="1"/>
</dbReference>
<dbReference type="PROSITE" id="PS50931">
    <property type="entry name" value="HTH_LYSR"/>
    <property type="match status" value="1"/>
</dbReference>
<dbReference type="SUPFAM" id="SSF46785">
    <property type="entry name" value="Winged helix' DNA-binding domain"/>
    <property type="match status" value="1"/>
</dbReference>
<reference evidence="6 7" key="1">
    <citation type="submission" date="2017-02" db="EMBL/GenBank/DDBJ databases">
        <title>Ketogulonicigenium robustum SPU B003 Genome sequencing and assembly.</title>
        <authorList>
            <person name="Li Y."/>
            <person name="Liu L."/>
            <person name="Wang C."/>
            <person name="Zhang M."/>
            <person name="Zhang T."/>
            <person name="Zhang Y."/>
        </authorList>
    </citation>
    <scope>NUCLEOTIDE SEQUENCE [LARGE SCALE GENOMIC DNA]</scope>
    <source>
        <strain evidence="6 7">SPU_B003</strain>
    </source>
</reference>
<dbReference type="Pfam" id="PF00126">
    <property type="entry name" value="HTH_1"/>
    <property type="match status" value="1"/>
</dbReference>
<dbReference type="STRING" id="92947.BVG79_01841"/>
<keyword evidence="2" id="KW-0805">Transcription regulation</keyword>
<dbReference type="PANTHER" id="PTHR30427:SF1">
    <property type="entry name" value="TRANSCRIPTIONAL ACTIVATOR PROTEIN LYSR"/>
    <property type="match status" value="1"/>
</dbReference>
<keyword evidence="3" id="KW-0238">DNA-binding</keyword>
<dbReference type="GO" id="GO:0003700">
    <property type="term" value="F:DNA-binding transcription factor activity"/>
    <property type="evidence" value="ECO:0007669"/>
    <property type="project" value="InterPro"/>
</dbReference>
<keyword evidence="4" id="KW-0804">Transcription</keyword>
<evidence type="ECO:0000256" key="4">
    <source>
        <dbReference type="ARBA" id="ARBA00023163"/>
    </source>
</evidence>
<dbReference type="SUPFAM" id="SSF53850">
    <property type="entry name" value="Periplasmic binding protein-like II"/>
    <property type="match status" value="1"/>
</dbReference>
<feature type="domain" description="HTH lysR-type" evidence="5">
    <location>
        <begin position="4"/>
        <end position="61"/>
    </location>
</feature>
<dbReference type="Gene3D" id="1.10.10.10">
    <property type="entry name" value="Winged helix-like DNA-binding domain superfamily/Winged helix DNA-binding domain"/>
    <property type="match status" value="1"/>
</dbReference>
<dbReference type="Proteomes" id="UP000242447">
    <property type="component" value="Chromosome"/>
</dbReference>
<sequence>MPAMNIRQLEAFHAVMETGSATRAAARLSITQPAISKLMKALSDECGFGLFQRRGGQLVPTREAQLLELEVARLFSGSRRIAEFITAIRNNQVGEVSLAAPPALATRFLPQVLAQGIRDLSDLHLQILSRSSPQVTDLVAAGQVDIGLTSMAVDHPDIHVEHVRSFPLVCLLPVGHPLGAKAILDIDDLREQPFISLPTGDCTFSNASRAFQVRGVSVSRRVEAPHSETAALMVANNVGLSIVPPFAGMEYDETRVLRRLIRPVEHLDLWLLRPRNRPVSIASDLIRDHVMDALNAIALRYEHEGETPYALG</sequence>
<organism evidence="6 7">
    <name type="scientific">Ketogulonicigenium robustum</name>
    <dbReference type="NCBI Taxonomy" id="92947"/>
    <lineage>
        <taxon>Bacteria</taxon>
        <taxon>Pseudomonadati</taxon>
        <taxon>Pseudomonadota</taxon>
        <taxon>Alphaproteobacteria</taxon>
        <taxon>Rhodobacterales</taxon>
        <taxon>Roseobacteraceae</taxon>
        <taxon>Ketogulonicigenium</taxon>
    </lineage>
</organism>
<dbReference type="AlphaFoldDB" id="A0A1W6P193"/>
<dbReference type="Pfam" id="PF03466">
    <property type="entry name" value="LysR_substrate"/>
    <property type="match status" value="1"/>
</dbReference>
<gene>
    <name evidence="6" type="ORF">BVG79_01841</name>
</gene>
<dbReference type="InterPro" id="IPR000847">
    <property type="entry name" value="LysR_HTH_N"/>
</dbReference>
<dbReference type="PRINTS" id="PR00039">
    <property type="entry name" value="HTHLYSR"/>
</dbReference>
<keyword evidence="7" id="KW-1185">Reference proteome</keyword>
<comment type="similarity">
    <text evidence="1">Belongs to the LysR transcriptional regulatory family.</text>
</comment>
<dbReference type="InterPro" id="IPR005119">
    <property type="entry name" value="LysR_subst-bd"/>
</dbReference>
<evidence type="ECO:0000256" key="2">
    <source>
        <dbReference type="ARBA" id="ARBA00023015"/>
    </source>
</evidence>
<dbReference type="GO" id="GO:0010628">
    <property type="term" value="P:positive regulation of gene expression"/>
    <property type="evidence" value="ECO:0007669"/>
    <property type="project" value="TreeGrafter"/>
</dbReference>
<dbReference type="InterPro" id="IPR036390">
    <property type="entry name" value="WH_DNA-bd_sf"/>
</dbReference>
<dbReference type="InterPro" id="IPR036388">
    <property type="entry name" value="WH-like_DNA-bd_sf"/>
</dbReference>
<evidence type="ECO:0000259" key="5">
    <source>
        <dbReference type="PROSITE" id="PS50931"/>
    </source>
</evidence>
<proteinExistence type="inferred from homology"/>
<evidence type="ECO:0000313" key="7">
    <source>
        <dbReference type="Proteomes" id="UP000242447"/>
    </source>
</evidence>
<accession>A0A1W6P193</accession>
<protein>
    <submittedName>
        <fullName evidence="6">LysR family transcriptional regulator</fullName>
    </submittedName>
</protein>
<dbReference type="KEGG" id="kro:BVG79_01841"/>